<protein>
    <submittedName>
        <fullName evidence="2">SLOG family protein</fullName>
    </submittedName>
</protein>
<gene>
    <name evidence="2" type="ORF">RM863_11755</name>
</gene>
<sequence>MRHEQRVCGSCPSTGPRSACAVLLEALDASRLPGAPVLPEDRRERALGLSRSDLRERWAVLKILVTGSRDWTDARLIQQEIFRVLYETKTTYNSAALIHGACPTGADAIADQSGRDTGMHVVRVPADWSRWGRKAGYVRNAEMVELEPDICLAFIRNGSRGASITAQLAEAAGIETRRFLA</sequence>
<dbReference type="EMBL" id="JAVRFF010000011">
    <property type="protein sequence ID" value="MDT0472799.1"/>
    <property type="molecule type" value="Genomic_DNA"/>
</dbReference>
<reference evidence="2" key="1">
    <citation type="submission" date="2024-05" db="EMBL/GenBank/DDBJ databases">
        <title>30 novel species of actinomycetes from the DSMZ collection.</title>
        <authorList>
            <person name="Nouioui I."/>
        </authorList>
    </citation>
    <scope>NUCLEOTIDE SEQUENCE</scope>
    <source>
        <strain evidence="2">DSM 41014</strain>
    </source>
</reference>
<feature type="domain" description="YspA cpYpsA-related SLOG" evidence="1">
    <location>
        <begin position="62"/>
        <end position="130"/>
    </location>
</feature>
<evidence type="ECO:0000259" key="1">
    <source>
        <dbReference type="Pfam" id="PF10686"/>
    </source>
</evidence>
<evidence type="ECO:0000313" key="2">
    <source>
        <dbReference type="EMBL" id="MDT0472799.1"/>
    </source>
</evidence>
<dbReference type="InterPro" id="IPR019627">
    <property type="entry name" value="YAcAr"/>
</dbReference>
<dbReference type="RefSeq" id="WP_311634947.1">
    <property type="nucleotide sequence ID" value="NZ_JAVRFF010000011.1"/>
</dbReference>
<accession>A0ABU2UHW6</accession>
<comment type="caution">
    <text evidence="2">The sequence shown here is derived from an EMBL/GenBank/DDBJ whole genome shotgun (WGS) entry which is preliminary data.</text>
</comment>
<name>A0ABU2UHW6_9ACTN</name>
<keyword evidence="3" id="KW-1185">Reference proteome</keyword>
<dbReference type="Proteomes" id="UP001180489">
    <property type="component" value="Unassembled WGS sequence"/>
</dbReference>
<proteinExistence type="predicted"/>
<evidence type="ECO:0000313" key="3">
    <source>
        <dbReference type="Proteomes" id="UP001180489"/>
    </source>
</evidence>
<organism evidence="2 3">
    <name type="scientific">Streptomyces hintoniae</name>
    <dbReference type="NCBI Taxonomy" id="3075521"/>
    <lineage>
        <taxon>Bacteria</taxon>
        <taxon>Bacillati</taxon>
        <taxon>Actinomycetota</taxon>
        <taxon>Actinomycetes</taxon>
        <taxon>Kitasatosporales</taxon>
        <taxon>Streptomycetaceae</taxon>
        <taxon>Streptomyces</taxon>
    </lineage>
</organism>
<dbReference type="Pfam" id="PF10686">
    <property type="entry name" value="YAcAr"/>
    <property type="match status" value="1"/>
</dbReference>